<evidence type="ECO:0000313" key="10">
    <source>
        <dbReference type="Proteomes" id="UP001066276"/>
    </source>
</evidence>
<evidence type="ECO:0000256" key="4">
    <source>
        <dbReference type="ARBA" id="ARBA00022825"/>
    </source>
</evidence>
<dbReference type="AlphaFoldDB" id="A0AAV7RKU0"/>
<dbReference type="SUPFAM" id="SSF50494">
    <property type="entry name" value="Trypsin-like serine proteases"/>
    <property type="match status" value="1"/>
</dbReference>
<feature type="chain" id="PRO_5043630787" description="Peptidase S1 domain-containing protein" evidence="7">
    <location>
        <begin position="29"/>
        <end position="270"/>
    </location>
</feature>
<dbReference type="CDD" id="cd00190">
    <property type="entry name" value="Tryp_SPc"/>
    <property type="match status" value="1"/>
</dbReference>
<dbReference type="InterPro" id="IPR043504">
    <property type="entry name" value="Peptidase_S1_PA_chymotrypsin"/>
</dbReference>
<protein>
    <recommendedName>
        <fullName evidence="8">Peptidase S1 domain-containing protein</fullName>
    </recommendedName>
</protein>
<dbReference type="PROSITE" id="PS00134">
    <property type="entry name" value="TRYPSIN_HIS"/>
    <property type="match status" value="1"/>
</dbReference>
<evidence type="ECO:0000256" key="2">
    <source>
        <dbReference type="ARBA" id="ARBA00022729"/>
    </source>
</evidence>
<organism evidence="9 10">
    <name type="scientific">Pleurodeles waltl</name>
    <name type="common">Iberian ribbed newt</name>
    <dbReference type="NCBI Taxonomy" id="8319"/>
    <lineage>
        <taxon>Eukaryota</taxon>
        <taxon>Metazoa</taxon>
        <taxon>Chordata</taxon>
        <taxon>Craniata</taxon>
        <taxon>Vertebrata</taxon>
        <taxon>Euteleostomi</taxon>
        <taxon>Amphibia</taxon>
        <taxon>Batrachia</taxon>
        <taxon>Caudata</taxon>
        <taxon>Salamandroidea</taxon>
        <taxon>Salamandridae</taxon>
        <taxon>Pleurodelinae</taxon>
        <taxon>Pleurodeles</taxon>
    </lineage>
</organism>
<dbReference type="InterPro" id="IPR001254">
    <property type="entry name" value="Trypsin_dom"/>
</dbReference>
<dbReference type="Gene3D" id="2.40.10.10">
    <property type="entry name" value="Trypsin-like serine proteases"/>
    <property type="match status" value="3"/>
</dbReference>
<name>A0AAV7RKU0_PLEWA</name>
<evidence type="ECO:0000256" key="7">
    <source>
        <dbReference type="SAM" id="SignalP"/>
    </source>
</evidence>
<evidence type="ECO:0000256" key="1">
    <source>
        <dbReference type="ARBA" id="ARBA00022670"/>
    </source>
</evidence>
<feature type="domain" description="Peptidase S1" evidence="8">
    <location>
        <begin position="42"/>
        <end position="268"/>
    </location>
</feature>
<dbReference type="PANTHER" id="PTHR24264:SF68">
    <property type="entry name" value="TRYPSIN-3-LIKE"/>
    <property type="match status" value="1"/>
</dbReference>
<feature type="signal peptide" evidence="7">
    <location>
        <begin position="1"/>
        <end position="28"/>
    </location>
</feature>
<evidence type="ECO:0000256" key="3">
    <source>
        <dbReference type="ARBA" id="ARBA00022801"/>
    </source>
</evidence>
<keyword evidence="10" id="KW-1185">Reference proteome</keyword>
<accession>A0AAV7RKU0</accession>
<proteinExistence type="predicted"/>
<dbReference type="InterPro" id="IPR009003">
    <property type="entry name" value="Peptidase_S1_PA"/>
</dbReference>
<dbReference type="InterPro" id="IPR050127">
    <property type="entry name" value="Serine_Proteases_S1"/>
</dbReference>
<keyword evidence="2 7" id="KW-0732">Signal</keyword>
<dbReference type="InterPro" id="IPR033116">
    <property type="entry name" value="TRYPSIN_SER"/>
</dbReference>
<dbReference type="SMART" id="SM00020">
    <property type="entry name" value="Tryp_SPc"/>
    <property type="match status" value="1"/>
</dbReference>
<dbReference type="InterPro" id="IPR018114">
    <property type="entry name" value="TRYPSIN_HIS"/>
</dbReference>
<comment type="caution">
    <text evidence="9">The sequence shown here is derived from an EMBL/GenBank/DDBJ whole genome shotgun (WGS) entry which is preliminary data.</text>
</comment>
<keyword evidence="3 6" id="KW-0378">Hydrolase</keyword>
<dbReference type="FunFam" id="2.40.10.10:FF:000120">
    <property type="entry name" value="Putative serine protease"/>
    <property type="match status" value="1"/>
</dbReference>
<sequence length="270" mass="29890">MYNLGDTSSLKMKLFLLLVLAAWHQAAAYPTKVEKVENVNDIINGYSCAYGSIPWQVFLTYKTDKGDHFCGGSLINQWWILSAAHCQGIPGTMVVRLGEHILSANEGTEQFIYAAKQIRHPNYNPQVFDNDIMLIKLAQAAQYNQYVYPIPLPSSCVATGTWCTVSGWGNMVTNGVVNANALQCLNQPIISTADCQHAYPYDYTNNMMCSGFMQGGQSTCQGDSGGPLVCNRQLQGIVSWAYKCALKGYPTVYTKVCNYNAWINQIMSNN</sequence>
<dbReference type="PRINTS" id="PR00722">
    <property type="entry name" value="CHYMOTRYPSIN"/>
</dbReference>
<evidence type="ECO:0000313" key="9">
    <source>
        <dbReference type="EMBL" id="KAJ1151415.1"/>
    </source>
</evidence>
<keyword evidence="4 6" id="KW-0720">Serine protease</keyword>
<dbReference type="EMBL" id="JANPWB010000009">
    <property type="protein sequence ID" value="KAJ1151415.1"/>
    <property type="molecule type" value="Genomic_DNA"/>
</dbReference>
<keyword evidence="1 6" id="KW-0645">Protease</keyword>
<evidence type="ECO:0000256" key="6">
    <source>
        <dbReference type="RuleBase" id="RU363034"/>
    </source>
</evidence>
<dbReference type="GO" id="GO:0005615">
    <property type="term" value="C:extracellular space"/>
    <property type="evidence" value="ECO:0007669"/>
    <property type="project" value="TreeGrafter"/>
</dbReference>
<dbReference type="Pfam" id="PF00089">
    <property type="entry name" value="Trypsin"/>
    <property type="match status" value="1"/>
</dbReference>
<gene>
    <name evidence="9" type="ORF">NDU88_004196</name>
</gene>
<evidence type="ECO:0000256" key="5">
    <source>
        <dbReference type="ARBA" id="ARBA00023157"/>
    </source>
</evidence>
<dbReference type="PANTHER" id="PTHR24264">
    <property type="entry name" value="TRYPSIN-RELATED"/>
    <property type="match status" value="1"/>
</dbReference>
<dbReference type="GO" id="GO:0004252">
    <property type="term" value="F:serine-type endopeptidase activity"/>
    <property type="evidence" value="ECO:0007669"/>
    <property type="project" value="InterPro"/>
</dbReference>
<dbReference type="PROSITE" id="PS50240">
    <property type="entry name" value="TRYPSIN_DOM"/>
    <property type="match status" value="1"/>
</dbReference>
<reference evidence="9" key="1">
    <citation type="journal article" date="2022" name="bioRxiv">
        <title>Sequencing and chromosome-scale assembly of the giantPleurodeles waltlgenome.</title>
        <authorList>
            <person name="Brown T."/>
            <person name="Elewa A."/>
            <person name="Iarovenko S."/>
            <person name="Subramanian E."/>
            <person name="Araus A.J."/>
            <person name="Petzold A."/>
            <person name="Susuki M."/>
            <person name="Suzuki K.-i.T."/>
            <person name="Hayashi T."/>
            <person name="Toyoda A."/>
            <person name="Oliveira C."/>
            <person name="Osipova E."/>
            <person name="Leigh N.D."/>
            <person name="Simon A."/>
            <person name="Yun M.H."/>
        </authorList>
    </citation>
    <scope>NUCLEOTIDE SEQUENCE</scope>
    <source>
        <strain evidence="9">20211129_DDA</strain>
        <tissue evidence="9">Liver</tissue>
    </source>
</reference>
<evidence type="ECO:0000259" key="8">
    <source>
        <dbReference type="PROSITE" id="PS50240"/>
    </source>
</evidence>
<dbReference type="PROSITE" id="PS00135">
    <property type="entry name" value="TRYPSIN_SER"/>
    <property type="match status" value="1"/>
</dbReference>
<dbReference type="Proteomes" id="UP001066276">
    <property type="component" value="Chromosome 5"/>
</dbReference>
<keyword evidence="5" id="KW-1015">Disulfide bond</keyword>
<dbReference type="GO" id="GO:0006508">
    <property type="term" value="P:proteolysis"/>
    <property type="evidence" value="ECO:0007669"/>
    <property type="project" value="UniProtKB-KW"/>
</dbReference>
<dbReference type="InterPro" id="IPR001314">
    <property type="entry name" value="Peptidase_S1A"/>
</dbReference>